<evidence type="ECO:0000256" key="9">
    <source>
        <dbReference type="SAM" id="Phobius"/>
    </source>
</evidence>
<evidence type="ECO:0000256" key="6">
    <source>
        <dbReference type="ARBA" id="ARBA00023170"/>
    </source>
</evidence>
<dbReference type="PANTHER" id="PTHR10519:SF74">
    <property type="entry name" value="GAMMA-AMINOBUTYRIC ACID TYPE B RECEPTOR SUBUNIT 2"/>
    <property type="match status" value="1"/>
</dbReference>
<evidence type="ECO:0000256" key="1">
    <source>
        <dbReference type="ARBA" id="ARBA00004141"/>
    </source>
</evidence>
<keyword evidence="3 9" id="KW-1133">Transmembrane helix</keyword>
<accession>A0A914NWN1</accession>
<keyword evidence="5 9" id="KW-0472">Membrane</keyword>
<dbReference type="WBParaSite" id="Minc3s11022g44557">
    <property type="protein sequence ID" value="Minc3s11022g44557"/>
    <property type="gene ID" value="Minc3s11022g44557"/>
</dbReference>
<dbReference type="Pfam" id="PF00003">
    <property type="entry name" value="7tm_3"/>
    <property type="match status" value="1"/>
</dbReference>
<feature type="transmembrane region" description="Helical" evidence="9">
    <location>
        <begin position="39"/>
        <end position="58"/>
    </location>
</feature>
<feature type="domain" description="G-protein coupled receptors family 3 profile" evidence="10">
    <location>
        <begin position="1"/>
        <end position="87"/>
    </location>
</feature>
<keyword evidence="11" id="KW-1185">Reference proteome</keyword>
<evidence type="ECO:0000256" key="8">
    <source>
        <dbReference type="ARBA" id="ARBA00023224"/>
    </source>
</evidence>
<dbReference type="PRINTS" id="PR01176">
    <property type="entry name" value="GABABRECEPTR"/>
</dbReference>
<evidence type="ECO:0000256" key="7">
    <source>
        <dbReference type="ARBA" id="ARBA00023180"/>
    </source>
</evidence>
<keyword evidence="6" id="KW-0675">Receptor</keyword>
<dbReference type="GO" id="GO:0038039">
    <property type="term" value="C:G protein-coupled receptor heterodimeric complex"/>
    <property type="evidence" value="ECO:0007669"/>
    <property type="project" value="TreeGrafter"/>
</dbReference>
<evidence type="ECO:0000256" key="2">
    <source>
        <dbReference type="ARBA" id="ARBA00022692"/>
    </source>
</evidence>
<comment type="subcellular location">
    <subcellularLocation>
        <location evidence="1">Membrane</location>
        <topology evidence="1">Multi-pass membrane protein</topology>
    </subcellularLocation>
</comment>
<organism evidence="11 12">
    <name type="scientific">Meloidogyne incognita</name>
    <name type="common">Southern root-knot nematode worm</name>
    <name type="synonym">Oxyuris incognita</name>
    <dbReference type="NCBI Taxonomy" id="6306"/>
    <lineage>
        <taxon>Eukaryota</taxon>
        <taxon>Metazoa</taxon>
        <taxon>Ecdysozoa</taxon>
        <taxon>Nematoda</taxon>
        <taxon>Chromadorea</taxon>
        <taxon>Rhabditida</taxon>
        <taxon>Tylenchina</taxon>
        <taxon>Tylenchomorpha</taxon>
        <taxon>Tylenchoidea</taxon>
        <taxon>Meloidogynidae</taxon>
        <taxon>Meloidogyninae</taxon>
        <taxon>Meloidogyne</taxon>
        <taxon>Meloidogyne incognita group</taxon>
    </lineage>
</organism>
<dbReference type="GO" id="GO:0007214">
    <property type="term" value="P:gamma-aminobutyric acid signaling pathway"/>
    <property type="evidence" value="ECO:0007669"/>
    <property type="project" value="TreeGrafter"/>
</dbReference>
<keyword evidence="7" id="KW-0325">Glycoprotein</keyword>
<reference evidence="12" key="1">
    <citation type="submission" date="2022-11" db="UniProtKB">
        <authorList>
            <consortium name="WormBaseParasite"/>
        </authorList>
    </citation>
    <scope>IDENTIFICATION</scope>
</reference>
<dbReference type="InterPro" id="IPR017978">
    <property type="entry name" value="GPCR_3_C"/>
</dbReference>
<dbReference type="AlphaFoldDB" id="A0A914NWN1"/>
<evidence type="ECO:0000259" key="10">
    <source>
        <dbReference type="Pfam" id="PF00003"/>
    </source>
</evidence>
<evidence type="ECO:0000313" key="11">
    <source>
        <dbReference type="Proteomes" id="UP000887563"/>
    </source>
</evidence>
<dbReference type="PANTHER" id="PTHR10519">
    <property type="entry name" value="GABA-B RECEPTOR"/>
    <property type="match status" value="1"/>
</dbReference>
<proteinExistence type="predicted"/>
<name>A0A914NWN1_MELIC</name>
<keyword evidence="4" id="KW-0297">G-protein coupled receptor</keyword>
<dbReference type="Proteomes" id="UP000887563">
    <property type="component" value="Unplaced"/>
</dbReference>
<evidence type="ECO:0000313" key="12">
    <source>
        <dbReference type="WBParaSite" id="Minc3s11022g44557"/>
    </source>
</evidence>
<dbReference type="InterPro" id="IPR002455">
    <property type="entry name" value="GPCR3_GABA-B"/>
</dbReference>
<evidence type="ECO:0000256" key="5">
    <source>
        <dbReference type="ARBA" id="ARBA00023136"/>
    </source>
</evidence>
<feature type="transmembrane region" description="Helical" evidence="9">
    <location>
        <begin position="79"/>
        <end position="99"/>
    </location>
</feature>
<sequence length="107" mass="12402">MNNLIICGSLCAYLTIFLLSVDTRMVSIRRFEQFCYAKVWILCFGFTLAFGSMFSKTWRVHSIFTNIRRDKKAIKDSKTLFNCCLFVGDGWGSFAFMGIDFTLLDYL</sequence>
<evidence type="ECO:0000256" key="4">
    <source>
        <dbReference type="ARBA" id="ARBA00023040"/>
    </source>
</evidence>
<protein>
    <submittedName>
        <fullName evidence="12">G-protein coupled receptors family 3 profile domain-containing protein</fullName>
    </submittedName>
</protein>
<keyword evidence="2 9" id="KW-0812">Transmembrane</keyword>
<evidence type="ECO:0000256" key="3">
    <source>
        <dbReference type="ARBA" id="ARBA00022989"/>
    </source>
</evidence>
<dbReference type="GO" id="GO:0004965">
    <property type="term" value="F:G protein-coupled GABA receptor activity"/>
    <property type="evidence" value="ECO:0007669"/>
    <property type="project" value="InterPro"/>
</dbReference>
<keyword evidence="8" id="KW-0807">Transducer</keyword>